<dbReference type="InterPro" id="IPR010657">
    <property type="entry name" value="ImpA_N"/>
</dbReference>
<reference evidence="2 3" key="1">
    <citation type="submission" date="2016-10" db="EMBL/GenBank/DDBJ databases">
        <authorList>
            <person name="de Groot N.N."/>
        </authorList>
    </citation>
    <scope>NUCLEOTIDE SEQUENCE [LARGE SCALE GENOMIC DNA]</scope>
    <source>
        <strain evidence="2 3">ATCC 43154</strain>
    </source>
</reference>
<dbReference type="InterPro" id="IPR017740">
    <property type="entry name" value="TssA-like"/>
</dbReference>
<evidence type="ECO:0000313" key="3">
    <source>
        <dbReference type="Proteomes" id="UP000199470"/>
    </source>
</evidence>
<protein>
    <submittedName>
        <fullName evidence="2">Type VI secretion system protein ImpA</fullName>
    </submittedName>
</protein>
<evidence type="ECO:0000313" key="2">
    <source>
        <dbReference type="EMBL" id="SFM42988.1"/>
    </source>
</evidence>
<feature type="domain" description="ImpA N-terminal" evidence="1">
    <location>
        <begin position="9"/>
        <end position="130"/>
    </location>
</feature>
<dbReference type="AlphaFoldDB" id="A0A1I4QSE7"/>
<dbReference type="PANTHER" id="PTHR37951:SF1">
    <property type="entry name" value="TYPE VI SECRETION SYSTEM COMPONENT TSSA1"/>
    <property type="match status" value="1"/>
</dbReference>
<keyword evidence="3" id="KW-1185">Reference proteome</keyword>
<dbReference type="EMBL" id="FOTW01000020">
    <property type="protein sequence ID" value="SFM42988.1"/>
    <property type="molecule type" value="Genomic_DNA"/>
</dbReference>
<dbReference type="NCBIfam" id="TIGR03363">
    <property type="entry name" value="VI_chp_8"/>
    <property type="match status" value="1"/>
</dbReference>
<dbReference type="RefSeq" id="WP_093389503.1">
    <property type="nucleotide sequence ID" value="NZ_FOTW01000020.1"/>
</dbReference>
<dbReference type="Proteomes" id="UP000199470">
    <property type="component" value="Unassembled WGS sequence"/>
</dbReference>
<proteinExistence type="predicted"/>
<organism evidence="2 3">
    <name type="scientific">Rugamonas rubra</name>
    <dbReference type="NCBI Taxonomy" id="758825"/>
    <lineage>
        <taxon>Bacteria</taxon>
        <taxon>Pseudomonadati</taxon>
        <taxon>Pseudomonadota</taxon>
        <taxon>Betaproteobacteria</taxon>
        <taxon>Burkholderiales</taxon>
        <taxon>Oxalobacteraceae</taxon>
        <taxon>Telluria group</taxon>
        <taxon>Rugamonas</taxon>
    </lineage>
</organism>
<sequence>MFNIAQLLVPISVANACGDDISFSSEVDDIARARQHDDPSLDQGEWVVALKEADWPLVASRCAKLIAAKSKDLRLAVWLAEARAKTHHFRGLGDGFALLAGLCEQYWDGLHPAADDGEYEQRIGNLCWLLSRTPQLVREMPLTEGQPFGLADFERARQRSAGGEAGSSQPWGVAAPASVELTLAELEAERRRNSPDFNDKLLADAEFCMAMLEQLERVLDQRLGADGPGFSVAREALRGALHAIAPLVARADAVHGAAPTAGEGGAPAPGRFDGPLHSRAQALAQLRQVADFFRRTEPHSPVAYLADKAANWGELPLHLWLRAVLKDPAAVAQFDELLGAPPAAE</sequence>
<dbReference type="STRING" id="758825.SAMN02982985_04033"/>
<accession>A0A1I4QSE7</accession>
<dbReference type="OrthoDB" id="9771118at2"/>
<evidence type="ECO:0000259" key="1">
    <source>
        <dbReference type="Pfam" id="PF06812"/>
    </source>
</evidence>
<dbReference type="PANTHER" id="PTHR37951">
    <property type="entry name" value="CYTOPLASMIC PROTEIN-RELATED"/>
    <property type="match status" value="1"/>
</dbReference>
<name>A0A1I4QSE7_9BURK</name>
<gene>
    <name evidence="2" type="ORF">SAMN02982985_04033</name>
</gene>
<dbReference type="Pfam" id="PF06812">
    <property type="entry name" value="ImpA_N"/>
    <property type="match status" value="1"/>
</dbReference>